<dbReference type="Proteomes" id="UP000594262">
    <property type="component" value="Unplaced"/>
</dbReference>
<feature type="domain" description="Alpha-N-acetylglucosaminidase N-terminal" evidence="3">
    <location>
        <begin position="2"/>
        <end position="54"/>
    </location>
</feature>
<feature type="domain" description="Alpha-N-acetylglucosaminidase C-terminal" evidence="4">
    <location>
        <begin position="412"/>
        <end position="673"/>
    </location>
</feature>
<dbReference type="Pfam" id="PF05089">
    <property type="entry name" value="NAGLU"/>
    <property type="match status" value="1"/>
</dbReference>
<dbReference type="SUPFAM" id="SSF51445">
    <property type="entry name" value="(Trans)glycosidases"/>
    <property type="match status" value="1"/>
</dbReference>
<keyword evidence="1" id="KW-0378">Hydrolase</keyword>
<dbReference type="Gene3D" id="1.20.120.670">
    <property type="entry name" value="N-acetyl-b-d-glucoasminidase"/>
    <property type="match status" value="1"/>
</dbReference>
<keyword evidence="6" id="KW-1185">Reference proteome</keyword>
<name>A0A7M5UT82_9CNID</name>
<protein>
    <recommendedName>
        <fullName evidence="7">Alpha-N-acetylglucosaminidase</fullName>
    </recommendedName>
</protein>
<dbReference type="InterPro" id="IPR024240">
    <property type="entry name" value="NAGLU_N"/>
</dbReference>
<dbReference type="InterPro" id="IPR007781">
    <property type="entry name" value="NAGLU"/>
</dbReference>
<evidence type="ECO:0000313" key="6">
    <source>
        <dbReference type="Proteomes" id="UP000594262"/>
    </source>
</evidence>
<dbReference type="InterPro" id="IPR017853">
    <property type="entry name" value="GH"/>
</dbReference>
<dbReference type="Pfam" id="PF12972">
    <property type="entry name" value="NAGLU_C"/>
    <property type="match status" value="1"/>
</dbReference>
<evidence type="ECO:0008006" key="7">
    <source>
        <dbReference type="Google" id="ProtNLM"/>
    </source>
</evidence>
<accession>A0A7M5UT82</accession>
<organism evidence="5 6">
    <name type="scientific">Clytia hemisphaerica</name>
    <dbReference type="NCBI Taxonomy" id="252671"/>
    <lineage>
        <taxon>Eukaryota</taxon>
        <taxon>Metazoa</taxon>
        <taxon>Cnidaria</taxon>
        <taxon>Hydrozoa</taxon>
        <taxon>Hydroidolina</taxon>
        <taxon>Leptothecata</taxon>
        <taxon>Obeliida</taxon>
        <taxon>Clytiidae</taxon>
        <taxon>Clytia</taxon>
    </lineage>
</organism>
<dbReference type="Gene3D" id="3.30.379.10">
    <property type="entry name" value="Chitobiase/beta-hexosaminidase domain 2-like"/>
    <property type="match status" value="1"/>
</dbReference>
<dbReference type="InterPro" id="IPR029018">
    <property type="entry name" value="Hex-like_dom2"/>
</dbReference>
<reference evidence="5" key="1">
    <citation type="submission" date="2021-01" db="UniProtKB">
        <authorList>
            <consortium name="EnsemblMetazoa"/>
        </authorList>
    </citation>
    <scope>IDENTIFICATION</scope>
</reference>
<evidence type="ECO:0000313" key="5">
    <source>
        <dbReference type="EnsemblMetazoa" id="CLYHEMP002289.1"/>
    </source>
</evidence>
<dbReference type="OrthoDB" id="64736at2759"/>
<dbReference type="AlphaFoldDB" id="A0A7M5UT82"/>
<proteinExistence type="predicted"/>
<feature type="domain" description="Alpha-N-acetylglucosaminidase tim-barrel" evidence="2">
    <location>
        <begin position="69"/>
        <end position="402"/>
    </location>
</feature>
<dbReference type="InterPro" id="IPR024733">
    <property type="entry name" value="NAGLU_tim-barrel"/>
</dbReference>
<dbReference type="EnsemblMetazoa" id="CLYHEMT002289.1">
    <property type="protein sequence ID" value="CLYHEMP002289.1"/>
    <property type="gene ID" value="CLYHEMG002289"/>
</dbReference>
<evidence type="ECO:0000259" key="2">
    <source>
        <dbReference type="Pfam" id="PF05089"/>
    </source>
</evidence>
<evidence type="ECO:0000259" key="3">
    <source>
        <dbReference type="Pfam" id="PF12971"/>
    </source>
</evidence>
<dbReference type="PANTHER" id="PTHR12872">
    <property type="entry name" value="ALPHA-N-ACETYLGLUCOSAMINIDASE"/>
    <property type="match status" value="1"/>
</dbReference>
<dbReference type="InterPro" id="IPR024732">
    <property type="entry name" value="NAGLU_C"/>
</dbReference>
<dbReference type="Pfam" id="PF12971">
    <property type="entry name" value="NAGLU_N"/>
    <property type="match status" value="1"/>
</dbReference>
<dbReference type="GO" id="GO:0016787">
    <property type="term" value="F:hydrolase activity"/>
    <property type="evidence" value="ECO:0007669"/>
    <property type="project" value="UniProtKB-KW"/>
</dbReference>
<dbReference type="Gene3D" id="3.20.20.80">
    <property type="entry name" value="Glycosidases"/>
    <property type="match status" value="1"/>
</dbReference>
<sequence>MDAFEYQSDSQGKICVTATSGVALASGLYHYLKYYCNIHVSWSGNQLDLASKLPVVEQKVKKTSSDRFRYYQNVCTVSYSSAFWDWARWEKEIDWMALQGINLPLAFTGQEAIWEMVYKEMGLTEPELAEHFSGAAFFAWQRMGNLDGWGGPLPTAWNQKQLALQQLILKRMRSFGMTPVLPGFAGHVPKALVFRLFPQAKYTNSSVWNGFGDQYRTALLDPLDPLFKKVGVAFIQKQIEIYDSTDHVYNGDVFNEMSPPSSDPKYVSGISAAIYDTMKTADPNAIWLMQAWQFLSGFWKDDLIQAWLTAVPLGRLVLLDLASEILPIYKRTKGYFGHPFLWCMLENYGGNTRLYGSSQDVIDGIQSTRINYADQMVGIGSTPEGIDQNSINFELLYEMTYRGNEKIDRYDWMHNYIKRRYNDKKGVSLAAWDLLWKEVYNAHGVSNGGSAQGRVTNQKPYLTTKWPTMLWYNPQDVHEALEKLVDAAETLPMTDSLRHDLAKIASTFIEDLLPGTYTMFIDAYQKKNYIEMVSNSNALIEGLKDMDQVLAADRYSLLGNWIESAKKYGADVAEKKNLEFNARNQITLWGPIGQIEDYANKNWAGLISSYYMQRWASFTKYLLECYASKKPYDDKIFKARLMDFEKLWNEENQAFPVKPEGDILQMSQTILAKYNHIYQSNIHVFNRDWALGRQRGAHLAEIGYLVAIEERKKLREKRRARKMKHDYRYSLLPSFRKDSTSWTKFLVTFPGNFRCFSMRLEKFFFLKVRKIY</sequence>
<evidence type="ECO:0000259" key="4">
    <source>
        <dbReference type="Pfam" id="PF12972"/>
    </source>
</evidence>
<evidence type="ECO:0000256" key="1">
    <source>
        <dbReference type="ARBA" id="ARBA00022801"/>
    </source>
</evidence>
<dbReference type="PANTHER" id="PTHR12872:SF1">
    <property type="entry name" value="ALPHA-N-ACETYLGLUCOSAMINIDASE"/>
    <property type="match status" value="1"/>
</dbReference>